<evidence type="ECO:0000313" key="4">
    <source>
        <dbReference type="EMBL" id="GAA0614710.1"/>
    </source>
</evidence>
<evidence type="ECO:0000256" key="1">
    <source>
        <dbReference type="SAM" id="MobiDB-lite"/>
    </source>
</evidence>
<feature type="signal peptide" evidence="2">
    <location>
        <begin position="1"/>
        <end position="17"/>
    </location>
</feature>
<dbReference type="PROSITE" id="PS51257">
    <property type="entry name" value="PROKAR_LIPOPROTEIN"/>
    <property type="match status" value="1"/>
</dbReference>
<feature type="compositionally biased region" description="Polar residues" evidence="1">
    <location>
        <begin position="31"/>
        <end position="45"/>
    </location>
</feature>
<feature type="region of interest" description="Disordered" evidence="1">
    <location>
        <begin position="27"/>
        <end position="47"/>
    </location>
</feature>
<reference evidence="4 5" key="1">
    <citation type="journal article" date="2019" name="Int. J. Syst. Evol. Microbiol.">
        <title>The Global Catalogue of Microorganisms (GCM) 10K type strain sequencing project: providing services to taxonomists for standard genome sequencing and annotation.</title>
        <authorList>
            <consortium name="The Broad Institute Genomics Platform"/>
            <consortium name="The Broad Institute Genome Sequencing Center for Infectious Disease"/>
            <person name="Wu L."/>
            <person name="Ma J."/>
        </authorList>
    </citation>
    <scope>NUCLEOTIDE SEQUENCE [LARGE SCALE GENOMIC DNA]</scope>
    <source>
        <strain evidence="4 5">JCM 15395</strain>
    </source>
</reference>
<dbReference type="RefSeq" id="WP_343816131.1">
    <property type="nucleotide sequence ID" value="NZ_BAAADS010000025.1"/>
</dbReference>
<keyword evidence="5" id="KW-1185">Reference proteome</keyword>
<gene>
    <name evidence="4" type="ORF">GCM10009001_34980</name>
</gene>
<evidence type="ECO:0000256" key="2">
    <source>
        <dbReference type="SAM" id="SignalP"/>
    </source>
</evidence>
<keyword evidence="2" id="KW-0732">Signal</keyword>
<comment type="caution">
    <text evidence="4">The sequence shown here is derived from an EMBL/GenBank/DDBJ whole genome shotgun (WGS) entry which is preliminary data.</text>
</comment>
<name>A0ABN1GMN1_9BACI</name>
<evidence type="ECO:0000259" key="3">
    <source>
        <dbReference type="Pfam" id="PF10026"/>
    </source>
</evidence>
<protein>
    <recommendedName>
        <fullName evidence="3">DUF2268 domain-containing protein</fullName>
    </recommendedName>
</protein>
<dbReference type="InterPro" id="IPR018728">
    <property type="entry name" value="DUF2268"/>
</dbReference>
<organism evidence="4 5">
    <name type="scientific">Virgibacillus siamensis</name>
    <dbReference type="NCBI Taxonomy" id="480071"/>
    <lineage>
        <taxon>Bacteria</taxon>
        <taxon>Bacillati</taxon>
        <taxon>Bacillota</taxon>
        <taxon>Bacilli</taxon>
        <taxon>Bacillales</taxon>
        <taxon>Bacillaceae</taxon>
        <taxon>Virgibacillus</taxon>
    </lineage>
</organism>
<feature type="domain" description="DUF2268" evidence="3">
    <location>
        <begin position="142"/>
        <end position="321"/>
    </location>
</feature>
<evidence type="ECO:0000313" key="5">
    <source>
        <dbReference type="Proteomes" id="UP001500866"/>
    </source>
</evidence>
<accession>A0ABN1GMN1</accession>
<dbReference type="Proteomes" id="UP001500866">
    <property type="component" value="Unassembled WGS sequence"/>
</dbReference>
<dbReference type="EMBL" id="BAAADS010000025">
    <property type="protein sequence ID" value="GAA0614710.1"/>
    <property type="molecule type" value="Genomic_DNA"/>
</dbReference>
<sequence length="328" mass="37060">MKKVMMIIFLAMMVFLAGCENSVSKEKDDTQINAQQSNNKGSNQNEETDKQLVATAKNENGQTFHVISAYKLVDQYVRKIEDSSSESQRYELWQDIVVDQIQDRCFSGVYSHLVSDYAFSLPQDLGRIKSNNSVLKASNIEKYIMEALKTSAKKFPGPDTTVCLLPQDKGHFAGINVGKGKISVFYSSSFSETSVKSTVAHEYHHSTWTAKFGEDYKWDLLGSILFEGKAEYFASLVYGQTSTALYNYMSTEEEKKLWNTIKNPLHITDQEKIHNILYGGGKGFPTNFGYVAGYHIAREYAESHPNATIKEWSKLPPEELYKKSGYGD</sequence>
<proteinExistence type="predicted"/>
<feature type="chain" id="PRO_5045516073" description="DUF2268 domain-containing protein" evidence="2">
    <location>
        <begin position="18"/>
        <end position="328"/>
    </location>
</feature>
<dbReference type="Pfam" id="PF10026">
    <property type="entry name" value="DUF2268"/>
    <property type="match status" value="1"/>
</dbReference>